<name>A0A841L6U2_9FIRM</name>
<proteinExistence type="predicted"/>
<organism evidence="2 3">
    <name type="scientific">Anaerosolibacter carboniphilus</name>
    <dbReference type="NCBI Taxonomy" id="1417629"/>
    <lineage>
        <taxon>Bacteria</taxon>
        <taxon>Bacillati</taxon>
        <taxon>Bacillota</taxon>
        <taxon>Clostridia</taxon>
        <taxon>Peptostreptococcales</taxon>
        <taxon>Thermotaleaceae</taxon>
        <taxon>Anaerosolibacter</taxon>
    </lineage>
</organism>
<feature type="domain" description="Schlafen AlbA-2" evidence="1">
    <location>
        <begin position="1"/>
        <end position="85"/>
    </location>
</feature>
<comment type="caution">
    <text evidence="2">The sequence shown here is derived from an EMBL/GenBank/DDBJ whole genome shotgun (WGS) entry which is preliminary data.</text>
</comment>
<dbReference type="InterPro" id="IPR007421">
    <property type="entry name" value="Schlafen_AlbA_2_dom"/>
</dbReference>
<keyword evidence="3" id="KW-1185">Reference proteome</keyword>
<evidence type="ECO:0000313" key="3">
    <source>
        <dbReference type="Proteomes" id="UP000579281"/>
    </source>
</evidence>
<evidence type="ECO:0000313" key="2">
    <source>
        <dbReference type="EMBL" id="MBB6218109.1"/>
    </source>
</evidence>
<dbReference type="EMBL" id="JACHEN010000033">
    <property type="protein sequence ID" value="MBB6218109.1"/>
    <property type="molecule type" value="Genomic_DNA"/>
</dbReference>
<reference evidence="2 3" key="1">
    <citation type="submission" date="2020-08" db="EMBL/GenBank/DDBJ databases">
        <title>Genomic Encyclopedia of Type Strains, Phase IV (KMG-IV): sequencing the most valuable type-strain genomes for metagenomic binning, comparative biology and taxonomic classification.</title>
        <authorList>
            <person name="Goeker M."/>
        </authorList>
    </citation>
    <scope>NUCLEOTIDE SEQUENCE [LARGE SCALE GENOMIC DNA]</scope>
    <source>
        <strain evidence="2 3">DSM 103526</strain>
    </source>
</reference>
<protein>
    <submittedName>
        <fullName evidence="2">Putative HTH transcriptional regulator</fullName>
    </submittedName>
</protein>
<dbReference type="Proteomes" id="UP000579281">
    <property type="component" value="Unassembled WGS sequence"/>
</dbReference>
<dbReference type="Gene3D" id="3.30.950.30">
    <property type="entry name" value="Schlafen, AAA domain"/>
    <property type="match status" value="1"/>
</dbReference>
<dbReference type="Pfam" id="PF04326">
    <property type="entry name" value="SLFN_AlbA_2"/>
    <property type="match status" value="1"/>
</dbReference>
<dbReference type="InterPro" id="IPR038461">
    <property type="entry name" value="Schlafen_AlbA_2_dom_sf"/>
</dbReference>
<accession>A0A841L6U2</accession>
<evidence type="ECO:0000259" key="1">
    <source>
        <dbReference type="Pfam" id="PF04326"/>
    </source>
</evidence>
<dbReference type="AlphaFoldDB" id="A0A841L6U2"/>
<gene>
    <name evidence="2" type="ORF">HNQ80_004249</name>
</gene>
<sequence length="94" mass="10868">MANSSYIGNKYLILGIKDKPGEDREICGIDANEFIDSSVYQNVIMQYIEPELRVDYFPINYLDKKLGVVMIHEGNNNRPYIVKKKYSYGQKVQA</sequence>